<dbReference type="Pfam" id="PF04607">
    <property type="entry name" value="RelA_SpoT"/>
    <property type="match status" value="1"/>
</dbReference>
<name>M3EJH8_9ACTN</name>
<dbReference type="CDD" id="cd05399">
    <property type="entry name" value="NT_Rel-Spo_like"/>
    <property type="match status" value="1"/>
</dbReference>
<organism evidence="2 3">
    <name type="scientific">Streptomyces bottropensis ATCC 25435</name>
    <dbReference type="NCBI Taxonomy" id="1054862"/>
    <lineage>
        <taxon>Bacteria</taxon>
        <taxon>Bacillati</taxon>
        <taxon>Actinomycetota</taxon>
        <taxon>Actinomycetes</taxon>
        <taxon>Kitasatosporales</taxon>
        <taxon>Streptomycetaceae</taxon>
        <taxon>Streptomyces</taxon>
    </lineage>
</organism>
<dbReference type="GeneID" id="96268638"/>
<dbReference type="RefSeq" id="WP_005477052.1">
    <property type="nucleotide sequence ID" value="NZ_KB405062.1"/>
</dbReference>
<proteinExistence type="predicted"/>
<evidence type="ECO:0000313" key="3">
    <source>
        <dbReference type="Proteomes" id="UP000030760"/>
    </source>
</evidence>
<dbReference type="InterPro" id="IPR007685">
    <property type="entry name" value="RelA_SpoT"/>
</dbReference>
<evidence type="ECO:0000313" key="2">
    <source>
        <dbReference type="EMBL" id="EMF56526.1"/>
    </source>
</evidence>
<dbReference type="SUPFAM" id="SSF81301">
    <property type="entry name" value="Nucleotidyltransferase"/>
    <property type="match status" value="1"/>
</dbReference>
<accession>M3EJH8</accession>
<dbReference type="SMART" id="SM00954">
    <property type="entry name" value="RelA_SpoT"/>
    <property type="match status" value="1"/>
</dbReference>
<dbReference type="Gene3D" id="3.30.460.10">
    <property type="entry name" value="Beta Polymerase, domain 2"/>
    <property type="match status" value="1"/>
</dbReference>
<sequence>MRRPAMALTPDQALQRFKEQQELIGQAAKATADHIARAAAREELACAVSWRAKELSSFEKKIDRKGYTDPWTEITDKAGVRVVVQHSGLLDPLKKVITDCLEIIDVEDDRHVAGNEDRLSYPRLHIQAVMAGGETDPDGKPYECEIQLRTEAVDLWARMSHKFLYKPGVAPPADVSRSLYRLIALVELYDLEVERGAKAMSKHPQLVRGSHLLDLAEQIYQTFTHHPYSRDLSYEVVEVLADAIDDETAYGERLAEFAERFHDRLERIYTDYGPTSVHAIEHGRYLLTSQPESLIIFERLTNARFGILEAWEQSELSEAWLNDLADAWGTAL</sequence>
<protein>
    <recommendedName>
        <fullName evidence="1">RelA/SpoT domain-containing protein</fullName>
    </recommendedName>
</protein>
<reference evidence="3" key="1">
    <citation type="journal article" date="2013" name="Genome Announc.">
        <title>Draft Genome Sequence of Streptomyces bottropensis ATCC 25435, a Bottromycin-Producing Actinomycete.</title>
        <authorList>
            <person name="Zhang H."/>
            <person name="Zhou W."/>
            <person name="Zhuang Y."/>
            <person name="Liang X."/>
            <person name="Liu T."/>
        </authorList>
    </citation>
    <scope>NUCLEOTIDE SEQUENCE [LARGE SCALE GENOMIC DNA]</scope>
    <source>
        <strain evidence="3">ATCC 25435</strain>
    </source>
</reference>
<dbReference type="AlphaFoldDB" id="M3EJH8"/>
<dbReference type="PANTHER" id="PTHR41773">
    <property type="entry name" value="GTP PYROPHOSPHATASE-RELATED"/>
    <property type="match status" value="1"/>
</dbReference>
<evidence type="ECO:0000259" key="1">
    <source>
        <dbReference type="SMART" id="SM00954"/>
    </source>
</evidence>
<gene>
    <name evidence="2" type="ORF">SBD_2087</name>
</gene>
<dbReference type="PANTHER" id="PTHR41773:SF1">
    <property type="entry name" value="RELA_SPOT DOMAIN-CONTAINING PROTEIN"/>
    <property type="match status" value="1"/>
</dbReference>
<dbReference type="GO" id="GO:0015969">
    <property type="term" value="P:guanosine tetraphosphate metabolic process"/>
    <property type="evidence" value="ECO:0007669"/>
    <property type="project" value="InterPro"/>
</dbReference>
<dbReference type="InterPro" id="IPR043519">
    <property type="entry name" value="NT_sf"/>
</dbReference>
<dbReference type="Proteomes" id="UP000030760">
    <property type="component" value="Unassembled WGS sequence"/>
</dbReference>
<dbReference type="EMBL" id="KB405062">
    <property type="protein sequence ID" value="EMF56526.1"/>
    <property type="molecule type" value="Genomic_DNA"/>
</dbReference>
<feature type="domain" description="RelA/SpoT" evidence="1">
    <location>
        <begin position="50"/>
        <end position="171"/>
    </location>
</feature>